<protein>
    <submittedName>
        <fullName evidence="1">Uncharacterized protein</fullName>
    </submittedName>
</protein>
<proteinExistence type="predicted"/>
<accession>A7VQD3</accession>
<dbReference type="HOGENOM" id="CLU_3198109_0_0_9"/>
<organism evidence="1 2">
    <name type="scientific">[Clostridium] leptum DSM 753</name>
    <dbReference type="NCBI Taxonomy" id="428125"/>
    <lineage>
        <taxon>Bacteria</taxon>
        <taxon>Bacillati</taxon>
        <taxon>Bacillota</taxon>
        <taxon>Clostridia</taxon>
        <taxon>Eubacteriales</taxon>
        <taxon>Oscillospiraceae</taxon>
        <taxon>Oscillospiraceae incertae sedis</taxon>
    </lineage>
</organism>
<gene>
    <name evidence="1" type="ORF">CLOLEP_00761</name>
</gene>
<sequence length="45" mass="4919">MHEKLPPRRICAAATTCRVETALYAVFGKIAAEPAAGYVFFAFDN</sequence>
<evidence type="ECO:0000313" key="1">
    <source>
        <dbReference type="EMBL" id="EDO62638.1"/>
    </source>
</evidence>
<reference evidence="1 2" key="2">
    <citation type="submission" date="2007-08" db="EMBL/GenBank/DDBJ databases">
        <authorList>
            <person name="Fulton L."/>
            <person name="Clifton S."/>
            <person name="Fulton B."/>
            <person name="Xu J."/>
            <person name="Minx P."/>
            <person name="Pepin K.H."/>
            <person name="Johnson M."/>
            <person name="Thiruvilangam P."/>
            <person name="Bhonagiri V."/>
            <person name="Nash W.E."/>
            <person name="Wang C."/>
            <person name="Mardis E.R."/>
            <person name="Wilson R.K."/>
        </authorList>
    </citation>
    <scope>NUCLEOTIDE SEQUENCE [LARGE SCALE GENOMIC DNA]</scope>
    <source>
        <strain evidence="1 2">DSM 753</strain>
    </source>
</reference>
<evidence type="ECO:0000313" key="2">
    <source>
        <dbReference type="Proteomes" id="UP000003490"/>
    </source>
</evidence>
<reference evidence="1 2" key="1">
    <citation type="submission" date="2007-08" db="EMBL/GenBank/DDBJ databases">
        <title>Draft genome sequence of Clostridium leptum (DSM 753).</title>
        <authorList>
            <person name="Sudarsanam P."/>
            <person name="Ley R."/>
            <person name="Guruge J."/>
            <person name="Turnbaugh P.J."/>
            <person name="Mahowald M."/>
            <person name="Liep D."/>
            <person name="Gordon J."/>
        </authorList>
    </citation>
    <scope>NUCLEOTIDE SEQUENCE [LARGE SCALE GENOMIC DNA]</scope>
    <source>
        <strain evidence="1 2">DSM 753</strain>
    </source>
</reference>
<name>A7VQD3_9FIRM</name>
<dbReference type="EMBL" id="ABCB02000014">
    <property type="protein sequence ID" value="EDO62638.1"/>
    <property type="molecule type" value="Genomic_DNA"/>
</dbReference>
<comment type="caution">
    <text evidence="1">The sequence shown here is derived from an EMBL/GenBank/DDBJ whole genome shotgun (WGS) entry which is preliminary data.</text>
</comment>
<dbReference type="Proteomes" id="UP000003490">
    <property type="component" value="Unassembled WGS sequence"/>
</dbReference>
<dbReference type="AlphaFoldDB" id="A7VQD3"/>